<dbReference type="PANTHER" id="PTHR37391">
    <property type="entry name" value="E3 UBIQUITIN-PROTEIN LIGASE"/>
    <property type="match status" value="1"/>
</dbReference>
<dbReference type="SUPFAM" id="SSF48452">
    <property type="entry name" value="TPR-like"/>
    <property type="match status" value="1"/>
</dbReference>
<proteinExistence type="predicted"/>
<keyword evidence="2" id="KW-1185">Reference proteome</keyword>
<comment type="caution">
    <text evidence="1">The sequence shown here is derived from an EMBL/GenBank/DDBJ whole genome shotgun (WGS) entry which is preliminary data.</text>
</comment>
<reference evidence="1 2" key="1">
    <citation type="journal article" date="2017" name="Mol. Biol. Evol.">
        <title>The 4-celled Tetrabaena socialis nuclear genome reveals the essential components for genetic control of cell number at the origin of multicellularity in the volvocine lineage.</title>
        <authorList>
            <person name="Featherston J."/>
            <person name="Arakaki Y."/>
            <person name="Hanschen E.R."/>
            <person name="Ferris P.J."/>
            <person name="Michod R.E."/>
            <person name="Olson B.J.S.C."/>
            <person name="Nozaki H."/>
            <person name="Durand P.M."/>
        </authorList>
    </citation>
    <scope>NUCLEOTIDE SEQUENCE [LARGE SCALE GENOMIC DNA]</scope>
    <source>
        <strain evidence="1 2">NIES-571</strain>
    </source>
</reference>
<dbReference type="Proteomes" id="UP000236333">
    <property type="component" value="Unassembled WGS sequence"/>
</dbReference>
<dbReference type="InterPro" id="IPR011990">
    <property type="entry name" value="TPR-like_helical_dom_sf"/>
</dbReference>
<protein>
    <submittedName>
        <fullName evidence="1">Uncharacterized protein</fullName>
    </submittedName>
</protein>
<evidence type="ECO:0000313" key="2">
    <source>
        <dbReference type="Proteomes" id="UP000236333"/>
    </source>
</evidence>
<evidence type="ECO:0000313" key="1">
    <source>
        <dbReference type="EMBL" id="PNH03609.1"/>
    </source>
</evidence>
<dbReference type="OrthoDB" id="2306007at2759"/>
<dbReference type="AlphaFoldDB" id="A0A2J7ZTL3"/>
<feature type="non-terminal residue" evidence="1">
    <location>
        <position position="1"/>
    </location>
</feature>
<accession>A0A2J7ZTL3</accession>
<dbReference type="PANTHER" id="PTHR37391:SF2">
    <property type="entry name" value="E3 UBIQUITIN-PROTEIN LIGASE"/>
    <property type="match status" value="1"/>
</dbReference>
<dbReference type="EMBL" id="PGGS01000483">
    <property type="protein sequence ID" value="PNH03609.1"/>
    <property type="molecule type" value="Genomic_DNA"/>
</dbReference>
<dbReference type="Gene3D" id="1.25.40.10">
    <property type="entry name" value="Tetratricopeptide repeat domain"/>
    <property type="match status" value="1"/>
</dbReference>
<sequence length="297" mass="32301">YVGASAEELIHTFCVVPRHHLIYDDLLARAPSAEDVAADNSSGGGGGGGGAAAAALRRLLPPEGVTVQHIRTGEPLLVDRLTVARFLALTMADFCEQLFGWQDSMFENTDGRLLYAGSNAGSLWPGPVKPGLWHSALSRMGALLRHACTGPDGAPLVPLPPVFEGCTQVLTEADQLAARDAYWEAVTQHTEPQQHDEALRLLRAATWHNPHVAEPHVLLAQIHAQRQQWDEAGRHASAALRLFCTWGTAWDKRMPWEAWVAMARVVGHSASQKTWPNAPFGMLNLGLVPGLEEPYEL</sequence>
<name>A0A2J7ZTL3_9CHLO</name>
<gene>
    <name evidence="1" type="ORF">TSOC_010316</name>
</gene>
<organism evidence="1 2">
    <name type="scientific">Tetrabaena socialis</name>
    <dbReference type="NCBI Taxonomy" id="47790"/>
    <lineage>
        <taxon>Eukaryota</taxon>
        <taxon>Viridiplantae</taxon>
        <taxon>Chlorophyta</taxon>
        <taxon>core chlorophytes</taxon>
        <taxon>Chlorophyceae</taxon>
        <taxon>CS clade</taxon>
        <taxon>Chlamydomonadales</taxon>
        <taxon>Tetrabaenaceae</taxon>
        <taxon>Tetrabaena</taxon>
    </lineage>
</organism>